<evidence type="ECO:0000313" key="2">
    <source>
        <dbReference type="Proteomes" id="UP000248627"/>
    </source>
</evidence>
<protein>
    <submittedName>
        <fullName evidence="1">Uncharacterized protein</fullName>
    </submittedName>
</protein>
<dbReference type="Proteomes" id="UP000248627">
    <property type="component" value="Unassembled WGS sequence"/>
</dbReference>
<dbReference type="EMBL" id="POTX01000005">
    <property type="protein sequence ID" value="PZG00729.1"/>
    <property type="molecule type" value="Genomic_DNA"/>
</dbReference>
<accession>A0A2W2D9Y4</accession>
<dbReference type="RefSeq" id="WP_111241411.1">
    <property type="nucleotide sequence ID" value="NZ_AP023358.1"/>
</dbReference>
<gene>
    <name evidence="1" type="ORF">C1I93_01705</name>
</gene>
<reference evidence="1 2" key="1">
    <citation type="submission" date="2018-01" db="EMBL/GenBank/DDBJ databases">
        <title>Draft genome sequence of Jishengella endophytica.</title>
        <authorList>
            <person name="Sahin N."/>
            <person name="Ay H."/>
            <person name="Saygin H."/>
        </authorList>
    </citation>
    <scope>NUCLEOTIDE SEQUENCE [LARGE SCALE GENOMIC DNA]</scope>
    <source>
        <strain evidence="1 2">DSM 45430</strain>
    </source>
</reference>
<comment type="caution">
    <text evidence="1">The sequence shown here is derived from an EMBL/GenBank/DDBJ whole genome shotgun (WGS) entry which is preliminary data.</text>
</comment>
<organism evidence="1 2">
    <name type="scientific">Micromonospora endophytica</name>
    <dbReference type="NCBI Taxonomy" id="515350"/>
    <lineage>
        <taxon>Bacteria</taxon>
        <taxon>Bacillati</taxon>
        <taxon>Actinomycetota</taxon>
        <taxon>Actinomycetes</taxon>
        <taxon>Micromonosporales</taxon>
        <taxon>Micromonosporaceae</taxon>
        <taxon>Micromonospora</taxon>
    </lineage>
</organism>
<evidence type="ECO:0000313" key="1">
    <source>
        <dbReference type="EMBL" id="PZG00729.1"/>
    </source>
</evidence>
<name>A0A2W2D9Y4_9ACTN</name>
<keyword evidence="2" id="KW-1185">Reference proteome</keyword>
<dbReference type="OrthoDB" id="3474742at2"/>
<sequence length="258" mass="27494">MRQADHAEAGRWLARHGLADVEPTPLLAARLAVRRRAKLADSLLLAAFLIGAALTHALRLTYASSSWLPLLALTALVVGLLVAQWLLRWWVRRVDQRAGAQLSRRVAHPVKLGWPAVLDWPYTVFTVAAFTSAVLLAVSVLPVPDSGLRFGAIVVLIGLAGAGAGTVMQLRQVLASPAVAEDEASLTADVVMRVEDARALVTPSLVWSLPAIFLYGESLGWWNAVALALVVVGVLALSLIQIRTSGAGTAARRAMATR</sequence>
<proteinExistence type="predicted"/>
<dbReference type="AlphaFoldDB" id="A0A2W2D9Y4"/>